<sequence length="131" mass="15473">IYCLTTNSAETKKEKICDSDSIFSAEFKYISFSPSRKKPDKRKRTQYVQPPLPDLQRTFQCQKRERFMAQPSLQRIGLMKNLLNLSKEMPLIKKVFSENQCQKCQHRIRDNNNITSTQIIRSCIHIKEDKC</sequence>
<gene>
    <name evidence="1" type="ORF">L9F63_022555</name>
</gene>
<organism evidence="1 2">
    <name type="scientific">Diploptera punctata</name>
    <name type="common">Pacific beetle cockroach</name>
    <dbReference type="NCBI Taxonomy" id="6984"/>
    <lineage>
        <taxon>Eukaryota</taxon>
        <taxon>Metazoa</taxon>
        <taxon>Ecdysozoa</taxon>
        <taxon>Arthropoda</taxon>
        <taxon>Hexapoda</taxon>
        <taxon>Insecta</taxon>
        <taxon>Pterygota</taxon>
        <taxon>Neoptera</taxon>
        <taxon>Polyneoptera</taxon>
        <taxon>Dictyoptera</taxon>
        <taxon>Blattodea</taxon>
        <taxon>Blaberoidea</taxon>
        <taxon>Blaberidae</taxon>
        <taxon>Diplopterinae</taxon>
        <taxon>Diploptera</taxon>
    </lineage>
</organism>
<protein>
    <submittedName>
        <fullName evidence="1">Uncharacterized protein</fullName>
    </submittedName>
</protein>
<feature type="non-terminal residue" evidence="1">
    <location>
        <position position="1"/>
    </location>
</feature>
<reference evidence="1" key="1">
    <citation type="journal article" date="2023" name="IScience">
        <title>Live-bearing cockroach genome reveals convergent evolutionary mechanisms linked to viviparity in insects and beyond.</title>
        <authorList>
            <person name="Fouks B."/>
            <person name="Harrison M.C."/>
            <person name="Mikhailova A.A."/>
            <person name="Marchal E."/>
            <person name="English S."/>
            <person name="Carruthers M."/>
            <person name="Jennings E.C."/>
            <person name="Chiamaka E.L."/>
            <person name="Frigard R.A."/>
            <person name="Pippel M."/>
            <person name="Attardo G.M."/>
            <person name="Benoit J.B."/>
            <person name="Bornberg-Bauer E."/>
            <person name="Tobe S.S."/>
        </authorList>
    </citation>
    <scope>NUCLEOTIDE SEQUENCE</scope>
    <source>
        <strain evidence="1">Stay&amp;Tobe</strain>
    </source>
</reference>
<feature type="non-terminal residue" evidence="1">
    <location>
        <position position="131"/>
    </location>
</feature>
<dbReference type="Proteomes" id="UP001233999">
    <property type="component" value="Unassembled WGS sequence"/>
</dbReference>
<dbReference type="EMBL" id="JASPKZ010007673">
    <property type="protein sequence ID" value="KAJ9583112.1"/>
    <property type="molecule type" value="Genomic_DNA"/>
</dbReference>
<name>A0AAD7ZN56_DIPPU</name>
<evidence type="ECO:0000313" key="2">
    <source>
        <dbReference type="Proteomes" id="UP001233999"/>
    </source>
</evidence>
<reference evidence="1" key="2">
    <citation type="submission" date="2023-05" db="EMBL/GenBank/DDBJ databases">
        <authorList>
            <person name="Fouks B."/>
        </authorList>
    </citation>
    <scope>NUCLEOTIDE SEQUENCE</scope>
    <source>
        <strain evidence="1">Stay&amp;Tobe</strain>
        <tissue evidence="1">Testes</tissue>
    </source>
</reference>
<dbReference type="AlphaFoldDB" id="A0AAD7ZN56"/>
<keyword evidence="2" id="KW-1185">Reference proteome</keyword>
<proteinExistence type="predicted"/>
<accession>A0AAD7ZN56</accession>
<comment type="caution">
    <text evidence="1">The sequence shown here is derived from an EMBL/GenBank/DDBJ whole genome shotgun (WGS) entry which is preliminary data.</text>
</comment>
<evidence type="ECO:0000313" key="1">
    <source>
        <dbReference type="EMBL" id="KAJ9583112.1"/>
    </source>
</evidence>